<feature type="transmembrane region" description="Helical" evidence="7">
    <location>
        <begin position="177"/>
        <end position="200"/>
    </location>
</feature>
<comment type="similarity">
    <text evidence="2">Belongs to the multi antimicrobial extrusion (MATE) (TC 2.A.66.1) family.</text>
</comment>
<dbReference type="GO" id="GO:0042910">
    <property type="term" value="F:xenobiotic transmembrane transporter activity"/>
    <property type="evidence" value="ECO:0007669"/>
    <property type="project" value="InterPro"/>
</dbReference>
<feature type="region of interest" description="Disordered" evidence="6">
    <location>
        <begin position="58"/>
        <end position="95"/>
    </location>
</feature>
<evidence type="ECO:0000256" key="4">
    <source>
        <dbReference type="ARBA" id="ARBA00022989"/>
    </source>
</evidence>
<evidence type="ECO:0000256" key="6">
    <source>
        <dbReference type="SAM" id="MobiDB-lite"/>
    </source>
</evidence>
<dbReference type="Pfam" id="PF01554">
    <property type="entry name" value="MatE"/>
    <property type="match status" value="2"/>
</dbReference>
<evidence type="ECO:0000313" key="8">
    <source>
        <dbReference type="EMBL" id="PWH09006.1"/>
    </source>
</evidence>
<sequence length="531" mass="55425">MDRKISYPHFGDNSGDNPLSYPHTGDNLVDSLGITFRAHNRCLRNVVRRDMRVSVHIDSSDAKATSSGDTTRRDGFGTPHAGANTNTSNGPTDARSTNRRIMALALPTFGQLIAEPTFILIDTAIVGHIGDAALAGLSIGSTIILTAVGLCIFLAYSTTAQVAHLLGAGRRREGLQAGIDGLWLALSIGTVLGLGLFAAAEPLCRALGGQGEVLEQAVTYTRAIVLGAPGMLMVYAANGIFRGLQKVRITLIAAVGGAVVNTALDVLFVIVLNWGIAGSGVATLIAQWFMGLFLVIPAILWSRADGASLRPRLAGIAAAGGDGLPLFIRTLAIRAAMVATVACAARMGTAVLAGFQAVNSSWNFAMNMLDSVGIAGQTLVATTLGAGSVQQARRLTRATGRAGLVTGAVIGTAFAVVGLFAGHFFSPTPNIQTLIAVGMVTMGIFFPLQGWMMAIDGILIGARDYRYLAGTCTLTAVVYVTLILILANMVTPALTSDLMRTAVLWAAFNVVLMGGRGLSNGLRVRSDAWMK</sequence>
<gene>
    <name evidence="8" type="ORF">CWE05_03895</name>
</gene>
<protein>
    <submittedName>
        <fullName evidence="8">MATE family efflux transporter</fullName>
    </submittedName>
</protein>
<proteinExistence type="inferred from homology"/>
<accession>A0A2U2RT28</accession>
<evidence type="ECO:0000256" key="1">
    <source>
        <dbReference type="ARBA" id="ARBA00004141"/>
    </source>
</evidence>
<dbReference type="NCBIfam" id="TIGR00797">
    <property type="entry name" value="matE"/>
    <property type="match status" value="1"/>
</dbReference>
<dbReference type="CDD" id="cd13136">
    <property type="entry name" value="MATE_DinF_like"/>
    <property type="match status" value="1"/>
</dbReference>
<evidence type="ECO:0000256" key="2">
    <source>
        <dbReference type="ARBA" id="ARBA00010199"/>
    </source>
</evidence>
<comment type="caution">
    <text evidence="8">The sequence shown here is derived from an EMBL/GenBank/DDBJ whole genome shotgun (WGS) entry which is preliminary data.</text>
</comment>
<evidence type="ECO:0000256" key="7">
    <source>
        <dbReference type="SAM" id="Phobius"/>
    </source>
</evidence>
<feature type="transmembrane region" description="Helical" evidence="7">
    <location>
        <begin position="402"/>
        <end position="425"/>
    </location>
</feature>
<dbReference type="Proteomes" id="UP000245582">
    <property type="component" value="Unassembled WGS sequence"/>
</dbReference>
<evidence type="ECO:0000256" key="5">
    <source>
        <dbReference type="ARBA" id="ARBA00023136"/>
    </source>
</evidence>
<feature type="transmembrane region" description="Helical" evidence="7">
    <location>
        <begin position="220"/>
        <end position="237"/>
    </location>
</feature>
<dbReference type="AlphaFoldDB" id="A0A2U2RT28"/>
<evidence type="ECO:0000256" key="3">
    <source>
        <dbReference type="ARBA" id="ARBA00022692"/>
    </source>
</evidence>
<feature type="region of interest" description="Disordered" evidence="6">
    <location>
        <begin position="1"/>
        <end position="22"/>
    </location>
</feature>
<dbReference type="PANTHER" id="PTHR42893:SF46">
    <property type="entry name" value="PROTEIN DETOXIFICATION 44, CHLOROPLASTIC"/>
    <property type="match status" value="1"/>
</dbReference>
<feature type="transmembrane region" description="Helical" evidence="7">
    <location>
        <begin position="502"/>
        <end position="522"/>
    </location>
</feature>
<feature type="compositionally biased region" description="Polar residues" evidence="6">
    <location>
        <begin position="83"/>
        <end position="95"/>
    </location>
</feature>
<dbReference type="EMBL" id="PHUM01000004">
    <property type="protein sequence ID" value="PWH09006.1"/>
    <property type="molecule type" value="Genomic_DNA"/>
</dbReference>
<feature type="transmembrane region" description="Helical" evidence="7">
    <location>
        <begin position="467"/>
        <end position="490"/>
    </location>
</feature>
<dbReference type="InterPro" id="IPR044644">
    <property type="entry name" value="DinF-like"/>
</dbReference>
<dbReference type="GO" id="GO:0005886">
    <property type="term" value="C:plasma membrane"/>
    <property type="evidence" value="ECO:0007669"/>
    <property type="project" value="TreeGrafter"/>
</dbReference>
<organism evidence="8 9">
    <name type="scientific">Bifidobacterium longum</name>
    <dbReference type="NCBI Taxonomy" id="216816"/>
    <lineage>
        <taxon>Bacteria</taxon>
        <taxon>Bacillati</taxon>
        <taxon>Actinomycetota</taxon>
        <taxon>Actinomycetes</taxon>
        <taxon>Bifidobacteriales</taxon>
        <taxon>Bifidobacteriaceae</taxon>
        <taxon>Bifidobacterium</taxon>
    </lineage>
</organism>
<dbReference type="PANTHER" id="PTHR42893">
    <property type="entry name" value="PROTEIN DETOXIFICATION 44, CHLOROPLASTIC-RELATED"/>
    <property type="match status" value="1"/>
</dbReference>
<feature type="transmembrane region" description="Helical" evidence="7">
    <location>
        <begin position="249"/>
        <end position="276"/>
    </location>
</feature>
<feature type="transmembrane region" description="Helical" evidence="7">
    <location>
        <begin position="431"/>
        <end position="455"/>
    </location>
</feature>
<reference evidence="8 9" key="1">
    <citation type="submission" date="2017-11" db="EMBL/GenBank/DDBJ databases">
        <title>Draft genome sequence of Bifidobacterium longum UMA026, isolated from Holstein dairy cow feces.</title>
        <authorList>
            <person name="Albert K."/>
            <person name="Sela D.A."/>
        </authorList>
    </citation>
    <scope>NUCLEOTIDE SEQUENCE [LARGE SCALE GENOMIC DNA]</scope>
    <source>
        <strain evidence="8 9">UMA026</strain>
    </source>
</reference>
<comment type="subcellular location">
    <subcellularLocation>
        <location evidence="1">Membrane</location>
        <topology evidence="1">Multi-pass membrane protein</topology>
    </subcellularLocation>
</comment>
<evidence type="ECO:0000313" key="9">
    <source>
        <dbReference type="Proteomes" id="UP000245582"/>
    </source>
</evidence>
<keyword evidence="4 7" id="KW-1133">Transmembrane helix</keyword>
<keyword evidence="5 7" id="KW-0472">Membrane</keyword>
<feature type="transmembrane region" description="Helical" evidence="7">
    <location>
        <begin position="282"/>
        <end position="302"/>
    </location>
</feature>
<keyword evidence="3 7" id="KW-0812">Transmembrane</keyword>
<name>A0A2U2RT28_BIFLN</name>
<feature type="transmembrane region" description="Helical" evidence="7">
    <location>
        <begin position="133"/>
        <end position="156"/>
    </location>
</feature>
<dbReference type="GO" id="GO:0015297">
    <property type="term" value="F:antiporter activity"/>
    <property type="evidence" value="ECO:0007669"/>
    <property type="project" value="InterPro"/>
</dbReference>
<feature type="transmembrane region" description="Helical" evidence="7">
    <location>
        <begin position="101"/>
        <end position="121"/>
    </location>
</feature>
<dbReference type="InterPro" id="IPR002528">
    <property type="entry name" value="MATE_fam"/>
</dbReference>